<dbReference type="OrthoDB" id="286301at2759"/>
<evidence type="ECO:0000256" key="1">
    <source>
        <dbReference type="SAM" id="SignalP"/>
    </source>
</evidence>
<dbReference type="FunFam" id="2.30.180.10:FF:000032">
    <property type="entry name" value="Fasciclin domain-containing protein, putative"/>
    <property type="match status" value="1"/>
</dbReference>
<keyword evidence="1" id="KW-0732">Signal</keyword>
<dbReference type="KEGG" id="cvn:111123516"/>
<dbReference type="Pfam" id="PF02469">
    <property type="entry name" value="Fasciclin"/>
    <property type="match status" value="2"/>
</dbReference>
<dbReference type="SUPFAM" id="SSF82153">
    <property type="entry name" value="FAS1 domain"/>
    <property type="match status" value="2"/>
</dbReference>
<evidence type="ECO:0000313" key="3">
    <source>
        <dbReference type="Proteomes" id="UP000694844"/>
    </source>
</evidence>
<dbReference type="InterPro" id="IPR000782">
    <property type="entry name" value="FAS1_domain"/>
</dbReference>
<proteinExistence type="predicted"/>
<dbReference type="PANTHER" id="PTHR10900">
    <property type="entry name" value="PERIOSTIN-RELATED"/>
    <property type="match status" value="1"/>
</dbReference>
<dbReference type="AlphaFoldDB" id="A0A8B8D476"/>
<dbReference type="Gene3D" id="2.30.180.10">
    <property type="entry name" value="FAS1 domain"/>
    <property type="match status" value="2"/>
</dbReference>
<dbReference type="PROSITE" id="PS50213">
    <property type="entry name" value="FAS1"/>
    <property type="match status" value="2"/>
</dbReference>
<feature type="domain" description="FAS1" evidence="2">
    <location>
        <begin position="16"/>
        <end position="152"/>
    </location>
</feature>
<organism evidence="3 4">
    <name type="scientific">Crassostrea virginica</name>
    <name type="common">Eastern oyster</name>
    <dbReference type="NCBI Taxonomy" id="6565"/>
    <lineage>
        <taxon>Eukaryota</taxon>
        <taxon>Metazoa</taxon>
        <taxon>Spiralia</taxon>
        <taxon>Lophotrochozoa</taxon>
        <taxon>Mollusca</taxon>
        <taxon>Bivalvia</taxon>
        <taxon>Autobranchia</taxon>
        <taxon>Pteriomorphia</taxon>
        <taxon>Ostreida</taxon>
        <taxon>Ostreoidea</taxon>
        <taxon>Ostreidae</taxon>
        <taxon>Crassostrea</taxon>
    </lineage>
</organism>
<dbReference type="InterPro" id="IPR050904">
    <property type="entry name" value="Adhesion/Biosynth-related"/>
</dbReference>
<dbReference type="Proteomes" id="UP000694844">
    <property type="component" value="Chromosome 3"/>
</dbReference>
<dbReference type="GeneID" id="111123516"/>
<sequence>MKLLLVLSVCFAVSAAYPNLVDLAQANGATKLVELLTSAGLADILRDPTQGPFTLLAPSDGAFAKVPADALQGLKTDNAKLQEVLKYHVMKGEIFEWDLQNHEVIPSLNGHSIRVYVRTSSVNQTTYFNQAKVIISELQASNGVLYLIDEVLNMPEGTIDDIIMNPDYSINNFMDFIKEAKLTEVFNRTVGARYTMFVPTNQALASLDQGFLTQIKNSYINSRHLVDYHVHPGTLHGMSIVGPGRLTTMYRGHYIGLSQDSNNNTLLNNVASIVQADIEAEDGVVHIISHVLIPSTLSPSGIGGIVG</sequence>
<gene>
    <name evidence="4" type="primary">LOC111123516</name>
</gene>
<accession>A0A8B8D476</accession>
<dbReference type="PANTHER" id="PTHR10900:SF77">
    <property type="entry name" value="FI19380P1"/>
    <property type="match status" value="1"/>
</dbReference>
<dbReference type="RefSeq" id="XP_022321616.1">
    <property type="nucleotide sequence ID" value="XM_022465908.1"/>
</dbReference>
<feature type="signal peptide" evidence="1">
    <location>
        <begin position="1"/>
        <end position="16"/>
    </location>
</feature>
<dbReference type="InterPro" id="IPR036378">
    <property type="entry name" value="FAS1_dom_sf"/>
</dbReference>
<reference evidence="4" key="1">
    <citation type="submission" date="2025-08" db="UniProtKB">
        <authorList>
            <consortium name="RefSeq"/>
        </authorList>
    </citation>
    <scope>IDENTIFICATION</scope>
    <source>
        <tissue evidence="4">Whole sample</tissue>
    </source>
</reference>
<feature type="domain" description="FAS1" evidence="2">
    <location>
        <begin position="157"/>
        <end position="292"/>
    </location>
</feature>
<evidence type="ECO:0000259" key="2">
    <source>
        <dbReference type="PROSITE" id="PS50213"/>
    </source>
</evidence>
<keyword evidence="3" id="KW-1185">Reference proteome</keyword>
<name>A0A8B8D476_CRAVI</name>
<protein>
    <submittedName>
        <fullName evidence="4">Periostin-like</fullName>
    </submittedName>
</protein>
<evidence type="ECO:0000313" key="4">
    <source>
        <dbReference type="RefSeq" id="XP_022321616.1"/>
    </source>
</evidence>
<feature type="chain" id="PRO_5034380954" evidence="1">
    <location>
        <begin position="17"/>
        <end position="307"/>
    </location>
</feature>
<dbReference type="SMART" id="SM00554">
    <property type="entry name" value="FAS1"/>
    <property type="match status" value="2"/>
</dbReference>